<accession>A0A2T0U7T5</accession>
<dbReference type="Gene3D" id="2.30.110.10">
    <property type="entry name" value="Electron Transport, Fmn-binding Protein, Chain A"/>
    <property type="match status" value="1"/>
</dbReference>
<organism evidence="1 2">
    <name type="scientific">Arcticibacter pallidicorallinus</name>
    <dbReference type="NCBI Taxonomy" id="1259464"/>
    <lineage>
        <taxon>Bacteria</taxon>
        <taxon>Pseudomonadati</taxon>
        <taxon>Bacteroidota</taxon>
        <taxon>Sphingobacteriia</taxon>
        <taxon>Sphingobacteriales</taxon>
        <taxon>Sphingobacteriaceae</taxon>
        <taxon>Arcticibacter</taxon>
    </lineage>
</organism>
<proteinExistence type="predicted"/>
<dbReference type="OrthoDB" id="663512at2"/>
<reference evidence="1 2" key="1">
    <citation type="submission" date="2018-03" db="EMBL/GenBank/DDBJ databases">
        <title>Genomic Encyclopedia of Type Strains, Phase III (KMG-III): the genomes of soil and plant-associated and newly described type strains.</title>
        <authorList>
            <person name="Whitman W."/>
        </authorList>
    </citation>
    <scope>NUCLEOTIDE SEQUENCE [LARGE SCALE GENOMIC DNA]</scope>
    <source>
        <strain evidence="1 2">CGMCC 1.9313</strain>
    </source>
</reference>
<comment type="caution">
    <text evidence="1">The sequence shown here is derived from an EMBL/GenBank/DDBJ whole genome shotgun (WGS) entry which is preliminary data.</text>
</comment>
<dbReference type="AlphaFoldDB" id="A0A2T0U7T5"/>
<evidence type="ECO:0000313" key="1">
    <source>
        <dbReference type="EMBL" id="PRY53980.1"/>
    </source>
</evidence>
<name>A0A2T0U7T5_9SPHI</name>
<sequence length="149" mass="16953">MEQPTSKQARPDQLIASFFKAQTVFTLATSAHDQPYCSTCFYAYSEEYNMLVFKSSEHTDHIQQALLNNLVGGSVLPDKLQVGKIKGIQFKGKLVEPESQCLSDLKKTYYAKYPFALAMGGEIWIIELSWIKFTDNTLGFGKKIKWERP</sequence>
<dbReference type="Proteomes" id="UP000238034">
    <property type="component" value="Unassembled WGS sequence"/>
</dbReference>
<dbReference type="RefSeq" id="WP_106292552.1">
    <property type="nucleotide sequence ID" value="NZ_PVTH01000003.1"/>
</dbReference>
<evidence type="ECO:0000313" key="2">
    <source>
        <dbReference type="Proteomes" id="UP000238034"/>
    </source>
</evidence>
<dbReference type="InterPro" id="IPR012349">
    <property type="entry name" value="Split_barrel_FMN-bd"/>
</dbReference>
<dbReference type="SUPFAM" id="SSF50475">
    <property type="entry name" value="FMN-binding split barrel"/>
    <property type="match status" value="1"/>
</dbReference>
<keyword evidence="2" id="KW-1185">Reference proteome</keyword>
<protein>
    <submittedName>
        <fullName evidence="1">Uncharacterized protein</fullName>
    </submittedName>
</protein>
<gene>
    <name evidence="1" type="ORF">B0I27_103453</name>
</gene>
<dbReference type="EMBL" id="PVTH01000003">
    <property type="protein sequence ID" value="PRY53980.1"/>
    <property type="molecule type" value="Genomic_DNA"/>
</dbReference>